<name>A0ACB9L307_9MYRT</name>
<dbReference type="Proteomes" id="UP001057402">
    <property type="component" value="Chromosome 12"/>
</dbReference>
<keyword evidence="2" id="KW-1185">Reference proteome</keyword>
<dbReference type="EMBL" id="CM042891">
    <property type="protein sequence ID" value="KAI4304210.1"/>
    <property type="molecule type" value="Genomic_DNA"/>
</dbReference>
<proteinExistence type="predicted"/>
<sequence>MHDAEVTAPNAEMNFAREEDAMWQRIYAVRRIVGYKAARQATFMEELKALYLFTGVEPPASFKDTSDLEEVGEKLRFLLSVVGVE</sequence>
<protein>
    <submittedName>
        <fullName evidence="1">Uncharacterized protein</fullName>
    </submittedName>
</protein>
<comment type="caution">
    <text evidence="1">The sequence shown here is derived from an EMBL/GenBank/DDBJ whole genome shotgun (WGS) entry which is preliminary data.</text>
</comment>
<gene>
    <name evidence="1" type="ORF">MLD38_039754</name>
</gene>
<evidence type="ECO:0000313" key="2">
    <source>
        <dbReference type="Proteomes" id="UP001057402"/>
    </source>
</evidence>
<evidence type="ECO:0000313" key="1">
    <source>
        <dbReference type="EMBL" id="KAI4304210.1"/>
    </source>
</evidence>
<reference evidence="2" key="1">
    <citation type="journal article" date="2023" name="Front. Plant Sci.">
        <title>Chromosomal-level genome assembly of Melastoma candidum provides insights into trichome evolution.</title>
        <authorList>
            <person name="Zhong Y."/>
            <person name="Wu W."/>
            <person name="Sun C."/>
            <person name="Zou P."/>
            <person name="Liu Y."/>
            <person name="Dai S."/>
            <person name="Zhou R."/>
        </authorList>
    </citation>
    <scope>NUCLEOTIDE SEQUENCE [LARGE SCALE GENOMIC DNA]</scope>
</reference>
<organism evidence="1 2">
    <name type="scientific">Melastoma candidum</name>
    <dbReference type="NCBI Taxonomy" id="119954"/>
    <lineage>
        <taxon>Eukaryota</taxon>
        <taxon>Viridiplantae</taxon>
        <taxon>Streptophyta</taxon>
        <taxon>Embryophyta</taxon>
        <taxon>Tracheophyta</taxon>
        <taxon>Spermatophyta</taxon>
        <taxon>Magnoliopsida</taxon>
        <taxon>eudicotyledons</taxon>
        <taxon>Gunneridae</taxon>
        <taxon>Pentapetalae</taxon>
        <taxon>rosids</taxon>
        <taxon>malvids</taxon>
        <taxon>Myrtales</taxon>
        <taxon>Melastomataceae</taxon>
        <taxon>Melastomatoideae</taxon>
        <taxon>Melastomateae</taxon>
        <taxon>Melastoma</taxon>
    </lineage>
</organism>
<accession>A0ACB9L307</accession>